<dbReference type="InterPro" id="IPR008767">
    <property type="entry name" value="Phage_SPP1_head-tail_adaptor"/>
</dbReference>
<evidence type="ECO:0000313" key="1">
    <source>
        <dbReference type="EMBL" id="OZT77114.1"/>
    </source>
</evidence>
<gene>
    <name evidence="1" type="ORF">CFN03_08540</name>
</gene>
<dbReference type="AlphaFoldDB" id="A0A265E689"/>
<evidence type="ECO:0000313" key="2">
    <source>
        <dbReference type="Proteomes" id="UP000216682"/>
    </source>
</evidence>
<accession>A0A265E689</accession>
<name>A0A265E689_9STAP</name>
<dbReference type="Pfam" id="PF05521">
    <property type="entry name" value="Phage_HCP"/>
    <property type="match status" value="1"/>
</dbReference>
<proteinExistence type="predicted"/>
<protein>
    <recommendedName>
        <fullName evidence="3">Phage head-tail adapter protein</fullName>
    </recommendedName>
</protein>
<dbReference type="Proteomes" id="UP000216682">
    <property type="component" value="Unassembled WGS sequence"/>
</dbReference>
<comment type="caution">
    <text evidence="1">The sequence shown here is derived from an EMBL/GenBank/DDBJ whole genome shotgun (WGS) entry which is preliminary data.</text>
</comment>
<dbReference type="InterPro" id="IPR038666">
    <property type="entry name" value="SSP1_head-tail_sf"/>
</dbReference>
<reference evidence="1 2" key="1">
    <citation type="submission" date="2017-07" db="EMBL/GenBank/DDBJ databases">
        <title>Shotgun whole genome sequences of three halophilic bacterial isolates.</title>
        <authorList>
            <person name="Pozzo T."/>
            <person name="Higdon S.M."/>
            <person name="Quillaguaman J."/>
        </authorList>
    </citation>
    <scope>NUCLEOTIDE SEQUENCE [LARGE SCALE GENOMIC DNA]</scope>
    <source>
        <strain evidence="1 2">BU-1</strain>
    </source>
</reference>
<evidence type="ECO:0008006" key="3">
    <source>
        <dbReference type="Google" id="ProtNLM"/>
    </source>
</evidence>
<dbReference type="Gene3D" id="2.40.10.270">
    <property type="entry name" value="Bacteriophage SPP1 head-tail adaptor protein"/>
    <property type="match status" value="1"/>
</dbReference>
<dbReference type="RefSeq" id="WP_094906637.1">
    <property type="nucleotide sequence ID" value="NZ_NPEZ01000003.1"/>
</dbReference>
<sequence length="112" mass="13184">MRQFSKLNNRVTFFKKSDGGYMPGEAEFTEYYSCYAHIDNVWLKDLEIAKTNETLNDVTVTIRDTLGEYDIDNTMYFKIDGDKHKKKQFNIKSTQPDYTDNRFMIIIAEVVT</sequence>
<dbReference type="EMBL" id="NPEZ01000003">
    <property type="protein sequence ID" value="OZT77114.1"/>
    <property type="molecule type" value="Genomic_DNA"/>
</dbReference>
<organism evidence="1 2">
    <name type="scientific">Salinicoccus roseus</name>
    <dbReference type="NCBI Taxonomy" id="45670"/>
    <lineage>
        <taxon>Bacteria</taxon>
        <taxon>Bacillati</taxon>
        <taxon>Bacillota</taxon>
        <taxon>Bacilli</taxon>
        <taxon>Bacillales</taxon>
        <taxon>Staphylococcaceae</taxon>
        <taxon>Salinicoccus</taxon>
    </lineage>
</organism>